<feature type="compositionally biased region" description="Polar residues" evidence="1">
    <location>
        <begin position="530"/>
        <end position="548"/>
    </location>
</feature>
<evidence type="ECO:0000313" key="3">
    <source>
        <dbReference type="Proteomes" id="UP000246740"/>
    </source>
</evidence>
<dbReference type="STRING" id="1882483.A0A317XYT5"/>
<dbReference type="EMBL" id="KZ819188">
    <property type="protein sequence ID" value="PWZ03100.1"/>
    <property type="molecule type" value="Genomic_DNA"/>
</dbReference>
<feature type="region of interest" description="Disordered" evidence="1">
    <location>
        <begin position="971"/>
        <end position="1018"/>
    </location>
</feature>
<name>A0A317XYT5_9BASI</name>
<dbReference type="InParanoid" id="A0A317XYT5"/>
<reference evidence="2 3" key="1">
    <citation type="journal article" date="2018" name="Mol. Biol. Evol.">
        <title>Broad Genomic Sampling Reveals a Smut Pathogenic Ancestry of the Fungal Clade Ustilaginomycotina.</title>
        <authorList>
            <person name="Kijpornyongpan T."/>
            <person name="Mondo S.J."/>
            <person name="Barry K."/>
            <person name="Sandor L."/>
            <person name="Lee J."/>
            <person name="Lipzen A."/>
            <person name="Pangilinan J."/>
            <person name="LaButti K."/>
            <person name="Hainaut M."/>
            <person name="Henrissat B."/>
            <person name="Grigoriev I.V."/>
            <person name="Spatafora J.W."/>
            <person name="Aime M.C."/>
        </authorList>
    </citation>
    <scope>NUCLEOTIDE SEQUENCE [LARGE SCALE GENOMIC DNA]</scope>
    <source>
        <strain evidence="2 3">MCA 3645</strain>
    </source>
</reference>
<feature type="region of interest" description="Disordered" evidence="1">
    <location>
        <begin position="368"/>
        <end position="392"/>
    </location>
</feature>
<accession>A0A317XYT5</accession>
<feature type="compositionally biased region" description="Polar residues" evidence="1">
    <location>
        <begin position="983"/>
        <end position="1004"/>
    </location>
</feature>
<evidence type="ECO:0000256" key="1">
    <source>
        <dbReference type="SAM" id="MobiDB-lite"/>
    </source>
</evidence>
<keyword evidence="3" id="KW-1185">Reference proteome</keyword>
<feature type="compositionally biased region" description="Low complexity" evidence="1">
    <location>
        <begin position="123"/>
        <end position="132"/>
    </location>
</feature>
<dbReference type="OrthoDB" id="2548707at2759"/>
<gene>
    <name evidence="2" type="ORF">BCV70DRAFT_197332</name>
</gene>
<sequence>MIGPSRLGPGRSALRSAGTWATTAYQVGECSYRPQHRQSPRSTGGFLTGRDDSAESPRGIRCFSHRSTQSRRQDELAHSQSSNGPHHDTVLHEPPFASASASKVKHLRQLTESASELSPQTGSAHSPHFPSQHHPPDQQPDQHNSSVFPPPFTGNSQYTKQAKSGSNSSEADFGSTVLPSDIQAQLPLRFASAQASSTELELQRWQKPRVPGRLSAYSSAQYSSEDLVEYLTAPNAERFKQIRGKFDAEFHRIDAYLLLRNQDPQSLARLAPRDIVFLIKGVSKYGLGGVLSVLLHDILGSPDAISANLSKSRTGFFQVYQGTQERYDLLKAILSTCSRTELLQHDGLALRLFDHLLQDYREIQAQQALSAEQRQSHSHMQSPSRTDEVEGAAEGASFVVPPSFPQGEGRRLFKSIMHLHQPELAPVLKALVVHLESLTPDFPTAREGSQLIAYYLQPNMRDFAAALDVVRSLRDTEALGQDAIDQSVQDGKSFLSHLRSHLNRDEASPLETPLKTEQDFAAVDGMKDTAQPSTVSGTSQDAPAQALPSSSVSEQLEQICLEVSLRLVVMKCLLSYQPEGGIQFRKAFESMMTSFQLDALQQLPGAASGLDAARRVAFRNVRRIVLSLMGQPNPASLHEVLHILQRTDRRVLAMFESHDLQDYCELALNNKLPQLAIQAYLLVAKAKMSRRLEQGVQSRHAQMLDRNALLVNADTFLTLLDGLNSDQQHISTNALLRGLRLVPLTSASLSQLHVRFRGEQRAHLIAIFADAGLRDEAFDLFEYWSHTRYDLVGQEEAAASPIGHVVVDRSTGRRDGLVQGDRNPVTTSARTLLSLVRSLCRGHASKAEPLNVIGPIKRRNTNNARRVPSKGPKSHSAAVRLRMSQARFVIEVYKRSHMPSDWNHYSLTALARACFHALDIDGAFEALAKISFLRELPDSIDIGVLLNGFMSIDPDRAVELFIQHSTAMESIDGSADRGRKRSSTQGTGADSPSSSTLAGSSQESEAPPPKLAPMKPSPKLVSQLISRAAGQRRFDLVTKLVEFCDSAGLTLSLGRSALMGLLMKNEMEPVAVIRLVRQMRAGGWPLDSNLLDRATRQVLTGNVVRLSEPTDDKIPNSRDLKDLAPLSVVSLQTAIYLTELNMRDKGIVNLETMRLALERIKIQAPSQPSKTKEQLSVKSVPDAEGVTDPTLTQPAFRSTYCDLWIQCLDRLVYAARWTALFDTGSDYRHNMPLWKSSKATRNKLVEVELDDLYEMATSSWQLGHSRKPKRSARGTSALTPTKQEAAWDANFTGPALDAICDGVSRIETPQANVLPPWLYCRFIEAYLALGDANGAAEVAAWMRDEANLDLDSTDEDADRFVQRIKRAVNKQHGGKKKQRAQAKKGNQEASQIFRMLAGQRQTAHTKAWWKP</sequence>
<proteinExistence type="predicted"/>
<feature type="compositionally biased region" description="Polar residues" evidence="1">
    <location>
        <begin position="110"/>
        <end position="122"/>
    </location>
</feature>
<dbReference type="Proteomes" id="UP000246740">
    <property type="component" value="Unassembled WGS sequence"/>
</dbReference>
<organism evidence="2 3">
    <name type="scientific">Testicularia cyperi</name>
    <dbReference type="NCBI Taxonomy" id="1882483"/>
    <lineage>
        <taxon>Eukaryota</taxon>
        <taxon>Fungi</taxon>
        <taxon>Dikarya</taxon>
        <taxon>Basidiomycota</taxon>
        <taxon>Ustilaginomycotina</taxon>
        <taxon>Ustilaginomycetes</taxon>
        <taxon>Ustilaginales</taxon>
        <taxon>Anthracoideaceae</taxon>
        <taxon>Testicularia</taxon>
    </lineage>
</organism>
<feature type="compositionally biased region" description="Basic residues" evidence="1">
    <location>
        <begin position="1368"/>
        <end position="1382"/>
    </location>
</feature>
<feature type="region of interest" description="Disordered" evidence="1">
    <location>
        <begin position="528"/>
        <end position="548"/>
    </location>
</feature>
<protein>
    <submittedName>
        <fullName evidence="2">Uncharacterized protein</fullName>
    </submittedName>
</protein>
<feature type="region of interest" description="Disordered" evidence="1">
    <location>
        <begin position="1368"/>
        <end position="1388"/>
    </location>
</feature>
<feature type="compositionally biased region" description="Polar residues" evidence="1">
    <location>
        <begin position="368"/>
        <end position="384"/>
    </location>
</feature>
<evidence type="ECO:0000313" key="2">
    <source>
        <dbReference type="EMBL" id="PWZ03100.1"/>
    </source>
</evidence>
<feature type="region of interest" description="Disordered" evidence="1">
    <location>
        <begin position="29"/>
        <end position="175"/>
    </location>
</feature>
<feature type="compositionally biased region" description="Polar residues" evidence="1">
    <location>
        <begin position="153"/>
        <end position="170"/>
    </location>
</feature>